<dbReference type="PANTHER" id="PTHR22883">
    <property type="entry name" value="ZINC FINGER DHHC DOMAIN CONTAINING PROTEIN"/>
    <property type="match status" value="1"/>
</dbReference>
<comment type="similarity">
    <text evidence="2 10">Belongs to the DHHC palmitoyltransferase family.</text>
</comment>
<name>A0AAW1HQ70_SAPOF</name>
<keyword evidence="7" id="KW-0564">Palmitate</keyword>
<dbReference type="Pfam" id="PF01529">
    <property type="entry name" value="DHHC"/>
    <property type="match status" value="1"/>
</dbReference>
<feature type="transmembrane region" description="Helical" evidence="10">
    <location>
        <begin position="228"/>
        <end position="256"/>
    </location>
</feature>
<feature type="transmembrane region" description="Helical" evidence="10">
    <location>
        <begin position="194"/>
        <end position="216"/>
    </location>
</feature>
<dbReference type="InterPro" id="IPR001594">
    <property type="entry name" value="Palmitoyltrfase_DHHC"/>
</dbReference>
<evidence type="ECO:0000313" key="13">
    <source>
        <dbReference type="Proteomes" id="UP001443914"/>
    </source>
</evidence>
<proteinExistence type="inferred from homology"/>
<evidence type="ECO:0000256" key="4">
    <source>
        <dbReference type="ARBA" id="ARBA00022692"/>
    </source>
</evidence>
<evidence type="ECO:0000256" key="7">
    <source>
        <dbReference type="ARBA" id="ARBA00023139"/>
    </source>
</evidence>
<feature type="transmembrane region" description="Helical" evidence="10">
    <location>
        <begin position="57"/>
        <end position="77"/>
    </location>
</feature>
<keyword evidence="5 10" id="KW-1133">Transmembrane helix</keyword>
<dbReference type="PANTHER" id="PTHR22883:SF301">
    <property type="entry name" value="PALMITOYLTRANSFERASE ZDHHC12"/>
    <property type="match status" value="1"/>
</dbReference>
<evidence type="ECO:0000256" key="1">
    <source>
        <dbReference type="ARBA" id="ARBA00004127"/>
    </source>
</evidence>
<feature type="domain" description="Palmitoyltransferase DHHC" evidence="11">
    <location>
        <begin position="147"/>
        <end position="266"/>
    </location>
</feature>
<dbReference type="GO" id="GO:0006612">
    <property type="term" value="P:protein targeting to membrane"/>
    <property type="evidence" value="ECO:0007669"/>
    <property type="project" value="TreeGrafter"/>
</dbReference>
<dbReference type="GO" id="GO:0005794">
    <property type="term" value="C:Golgi apparatus"/>
    <property type="evidence" value="ECO:0007669"/>
    <property type="project" value="TreeGrafter"/>
</dbReference>
<evidence type="ECO:0000256" key="5">
    <source>
        <dbReference type="ARBA" id="ARBA00022989"/>
    </source>
</evidence>
<dbReference type="AlphaFoldDB" id="A0AAW1HQ70"/>
<dbReference type="InterPro" id="IPR039859">
    <property type="entry name" value="PFA4/ZDH16/20/ERF2-like"/>
</dbReference>
<evidence type="ECO:0000259" key="11">
    <source>
        <dbReference type="Pfam" id="PF01529"/>
    </source>
</evidence>
<evidence type="ECO:0000256" key="6">
    <source>
        <dbReference type="ARBA" id="ARBA00023136"/>
    </source>
</evidence>
<evidence type="ECO:0000313" key="12">
    <source>
        <dbReference type="EMBL" id="KAK9678887.1"/>
    </source>
</evidence>
<evidence type="ECO:0000256" key="8">
    <source>
        <dbReference type="ARBA" id="ARBA00023288"/>
    </source>
</evidence>
<dbReference type="EMBL" id="JBDFQZ010000011">
    <property type="protein sequence ID" value="KAK9678887.1"/>
    <property type="molecule type" value="Genomic_DNA"/>
</dbReference>
<dbReference type="GO" id="GO:0005783">
    <property type="term" value="C:endoplasmic reticulum"/>
    <property type="evidence" value="ECO:0007669"/>
    <property type="project" value="TreeGrafter"/>
</dbReference>
<keyword evidence="6 10" id="KW-0472">Membrane</keyword>
<dbReference type="EC" id="2.3.1.225" evidence="10"/>
<gene>
    <name evidence="12" type="ORF">RND81_11G238800</name>
</gene>
<reference evidence="12" key="1">
    <citation type="submission" date="2024-03" db="EMBL/GenBank/DDBJ databases">
        <title>WGS assembly of Saponaria officinalis var. Norfolk2.</title>
        <authorList>
            <person name="Jenkins J."/>
            <person name="Shu S."/>
            <person name="Grimwood J."/>
            <person name="Barry K."/>
            <person name="Goodstein D."/>
            <person name="Schmutz J."/>
            <person name="Leebens-Mack J."/>
            <person name="Osbourn A."/>
        </authorList>
    </citation>
    <scope>NUCLEOTIDE SEQUENCE [LARGE SCALE GENOMIC DNA]</scope>
    <source>
        <strain evidence="12">JIC</strain>
    </source>
</reference>
<accession>A0AAW1HQ70</accession>
<sequence length="330" mass="37637">MMAEFRDRCYACFPCLSDPGRRSAICLKVALVSIHAVYLAVLFLVDPHRLLHTATNHPWSFALYLLLFVATLIQYFITSNTSPGYVLDAMRAISDGDSLLRSDSKQPATTKYVSVDGNPLGTTLLGDHTTSWTKLVMDMYPPGSSMRQWTCTSCNVLQPPRAKHCHDCDKCVLQFDHHCVWLGTCIGQANHCRFWWYICAETTLCLWTAILYIVYLKANFSRSWSVDAVMIVLLLTSSISLVFLVLLLIFHSYLVLTNQTTYELVRRRRIPYMRGIPERVYPFSKGICRNLYNFCWSRSSIYNLEPLPSAEELDAKSRPLSFSDVLCCSC</sequence>
<comment type="domain">
    <text evidence="10">The DHHC domain is required for palmitoyltransferase activity.</text>
</comment>
<comment type="caution">
    <text evidence="12">The sequence shown here is derived from an EMBL/GenBank/DDBJ whole genome shotgun (WGS) entry which is preliminary data.</text>
</comment>
<comment type="subcellular location">
    <subcellularLocation>
        <location evidence="1">Endomembrane system</location>
        <topology evidence="1">Multi-pass membrane protein</topology>
    </subcellularLocation>
</comment>
<comment type="catalytic activity">
    <reaction evidence="10">
        <text>L-cysteinyl-[protein] + hexadecanoyl-CoA = S-hexadecanoyl-L-cysteinyl-[protein] + CoA</text>
        <dbReference type="Rhea" id="RHEA:36683"/>
        <dbReference type="Rhea" id="RHEA-COMP:10131"/>
        <dbReference type="Rhea" id="RHEA-COMP:11032"/>
        <dbReference type="ChEBI" id="CHEBI:29950"/>
        <dbReference type="ChEBI" id="CHEBI:57287"/>
        <dbReference type="ChEBI" id="CHEBI:57379"/>
        <dbReference type="ChEBI" id="CHEBI:74151"/>
        <dbReference type="EC" id="2.3.1.225"/>
    </reaction>
</comment>
<organism evidence="12 13">
    <name type="scientific">Saponaria officinalis</name>
    <name type="common">Common soapwort</name>
    <name type="synonym">Lychnis saponaria</name>
    <dbReference type="NCBI Taxonomy" id="3572"/>
    <lineage>
        <taxon>Eukaryota</taxon>
        <taxon>Viridiplantae</taxon>
        <taxon>Streptophyta</taxon>
        <taxon>Embryophyta</taxon>
        <taxon>Tracheophyta</taxon>
        <taxon>Spermatophyta</taxon>
        <taxon>Magnoliopsida</taxon>
        <taxon>eudicotyledons</taxon>
        <taxon>Gunneridae</taxon>
        <taxon>Pentapetalae</taxon>
        <taxon>Caryophyllales</taxon>
        <taxon>Caryophyllaceae</taxon>
        <taxon>Caryophylleae</taxon>
        <taxon>Saponaria</taxon>
    </lineage>
</organism>
<feature type="transmembrane region" description="Helical" evidence="10">
    <location>
        <begin position="25"/>
        <end position="45"/>
    </location>
</feature>
<keyword evidence="4 10" id="KW-0812">Transmembrane</keyword>
<dbReference type="Proteomes" id="UP001443914">
    <property type="component" value="Unassembled WGS sequence"/>
</dbReference>
<keyword evidence="3 10" id="KW-0808">Transferase</keyword>
<dbReference type="GO" id="GO:0019706">
    <property type="term" value="F:protein-cysteine S-palmitoyltransferase activity"/>
    <property type="evidence" value="ECO:0007669"/>
    <property type="project" value="UniProtKB-EC"/>
</dbReference>
<dbReference type="PROSITE" id="PS50216">
    <property type="entry name" value="DHHC"/>
    <property type="match status" value="1"/>
</dbReference>
<keyword evidence="13" id="KW-1185">Reference proteome</keyword>
<evidence type="ECO:0000256" key="9">
    <source>
        <dbReference type="ARBA" id="ARBA00023315"/>
    </source>
</evidence>
<evidence type="ECO:0000256" key="10">
    <source>
        <dbReference type="RuleBase" id="RU079119"/>
    </source>
</evidence>
<keyword evidence="9 10" id="KW-0012">Acyltransferase</keyword>
<evidence type="ECO:0000256" key="2">
    <source>
        <dbReference type="ARBA" id="ARBA00008574"/>
    </source>
</evidence>
<keyword evidence="8" id="KW-0449">Lipoprotein</keyword>
<protein>
    <recommendedName>
        <fullName evidence="10">S-acyltransferase</fullName>
        <ecNumber evidence="10">2.3.1.225</ecNumber>
    </recommendedName>
    <alternativeName>
        <fullName evidence="10">Palmitoyltransferase</fullName>
    </alternativeName>
</protein>
<evidence type="ECO:0000256" key="3">
    <source>
        <dbReference type="ARBA" id="ARBA00022679"/>
    </source>
</evidence>